<sequence length="67" mass="7534">MSISLEDVRIQLKIPLMGKVVAVENFAWYTEECRAVVIKIVCKLLGVSNEDAEEVVNITRGIIVRKC</sequence>
<organism evidence="1 2">
    <name type="scientific">Stephania japonica</name>
    <dbReference type="NCBI Taxonomy" id="461633"/>
    <lineage>
        <taxon>Eukaryota</taxon>
        <taxon>Viridiplantae</taxon>
        <taxon>Streptophyta</taxon>
        <taxon>Embryophyta</taxon>
        <taxon>Tracheophyta</taxon>
        <taxon>Spermatophyta</taxon>
        <taxon>Magnoliopsida</taxon>
        <taxon>Ranunculales</taxon>
        <taxon>Menispermaceae</taxon>
        <taxon>Menispermoideae</taxon>
        <taxon>Cissampelideae</taxon>
        <taxon>Stephania</taxon>
    </lineage>
</organism>
<dbReference type="EMBL" id="JBBNAE010000006">
    <property type="protein sequence ID" value="KAK9116147.1"/>
    <property type="molecule type" value="Genomic_DNA"/>
</dbReference>
<evidence type="ECO:0000313" key="2">
    <source>
        <dbReference type="Proteomes" id="UP001417504"/>
    </source>
</evidence>
<accession>A0AAP0IKD3</accession>
<reference evidence="1 2" key="1">
    <citation type="submission" date="2024-01" db="EMBL/GenBank/DDBJ databases">
        <title>Genome assemblies of Stephania.</title>
        <authorList>
            <person name="Yang L."/>
        </authorList>
    </citation>
    <scope>NUCLEOTIDE SEQUENCE [LARGE SCALE GENOMIC DNA]</scope>
    <source>
        <strain evidence="1">QJT</strain>
        <tissue evidence="1">Leaf</tissue>
    </source>
</reference>
<keyword evidence="2" id="KW-1185">Reference proteome</keyword>
<dbReference type="AlphaFoldDB" id="A0AAP0IKD3"/>
<protein>
    <submittedName>
        <fullName evidence="1">Uncharacterized protein</fullName>
    </submittedName>
</protein>
<name>A0AAP0IKD3_9MAGN</name>
<gene>
    <name evidence="1" type="ORF">Sjap_015094</name>
</gene>
<dbReference type="Proteomes" id="UP001417504">
    <property type="component" value="Unassembled WGS sequence"/>
</dbReference>
<proteinExistence type="predicted"/>
<evidence type="ECO:0000313" key="1">
    <source>
        <dbReference type="EMBL" id="KAK9116147.1"/>
    </source>
</evidence>
<comment type="caution">
    <text evidence="1">The sequence shown here is derived from an EMBL/GenBank/DDBJ whole genome shotgun (WGS) entry which is preliminary data.</text>
</comment>